<dbReference type="HAMAP" id="MF_01925">
    <property type="entry name" value="P5C_reductase"/>
    <property type="match status" value="1"/>
</dbReference>
<dbReference type="InterPro" id="IPR053790">
    <property type="entry name" value="P5CR-like_CS"/>
</dbReference>
<dbReference type="SUPFAM" id="SSF51735">
    <property type="entry name" value="NAD(P)-binding Rossmann-fold domains"/>
    <property type="match status" value="1"/>
</dbReference>
<name>A0A1F5LDB3_PENAI</name>
<dbReference type="Pfam" id="PF03807">
    <property type="entry name" value="F420_oxidored"/>
    <property type="match status" value="1"/>
</dbReference>
<dbReference type="Proteomes" id="UP000177622">
    <property type="component" value="Unassembled WGS sequence"/>
</dbReference>
<comment type="caution">
    <text evidence="8">The sequence shown here is derived from an EMBL/GenBank/DDBJ whole genome shotgun (WGS) entry which is preliminary data.</text>
</comment>
<sequence length="299" mass="31976">MSLPQRFNLGIVGCGQMGTSILSGILNGEVKRQREDQPGWTVNHIFISVQSASSVDRLRNLLSQHLPRVTIYQSDNLATIQNSHVVILGCKPAQMHTILSETGMQEALESKILISILAGMDTKSTQEAIIANGHPAEQPESQVHVVRAMPNIAAREGASITVVASPARESDRDAVQVTRWLFNHVGKTQEIPECQFDLIGSLAGCTSAMFTVAIDGLLDQCVAGGFKRSEGLQVITQTLLGLAKLLEAGNHPAALREEVSSPGGSTIQGLLELERQGVRSAFASALGAAGERARELGRK</sequence>
<dbReference type="GO" id="GO:0055129">
    <property type="term" value="P:L-proline biosynthetic process"/>
    <property type="evidence" value="ECO:0007669"/>
    <property type="project" value="UniProtKB-UniPathway"/>
</dbReference>
<dbReference type="InterPro" id="IPR028939">
    <property type="entry name" value="P5C_Rdtase_cat_N"/>
</dbReference>
<evidence type="ECO:0000256" key="5">
    <source>
        <dbReference type="RuleBase" id="RU003903"/>
    </source>
</evidence>
<dbReference type="GeneID" id="34578274"/>
<comment type="pathway">
    <text evidence="5">Amino-acid biosynthesis; L-proline biosynthesis; L-proline from L-glutamate 5-semialdehyde: step 1/1.</text>
</comment>
<keyword evidence="5" id="KW-0641">Proline biosynthesis</keyword>
<evidence type="ECO:0000256" key="2">
    <source>
        <dbReference type="ARBA" id="ARBA00022857"/>
    </source>
</evidence>
<gene>
    <name evidence="8" type="ORF">PENARI_c014G07039</name>
</gene>
<dbReference type="SUPFAM" id="SSF48179">
    <property type="entry name" value="6-phosphogluconate dehydrogenase C-terminal domain-like"/>
    <property type="match status" value="1"/>
</dbReference>
<keyword evidence="2 4" id="KW-0521">NADP</keyword>
<dbReference type="Pfam" id="PF14748">
    <property type="entry name" value="P5CR_dimer"/>
    <property type="match status" value="1"/>
</dbReference>
<evidence type="ECO:0000256" key="4">
    <source>
        <dbReference type="PIRSR" id="PIRSR000193-1"/>
    </source>
</evidence>
<dbReference type="RefSeq" id="XP_022486659.1">
    <property type="nucleotide sequence ID" value="XM_022633540.1"/>
</dbReference>
<dbReference type="PROSITE" id="PS00521">
    <property type="entry name" value="P5CR"/>
    <property type="match status" value="1"/>
</dbReference>
<keyword evidence="5" id="KW-0028">Amino-acid biosynthesis</keyword>
<evidence type="ECO:0000313" key="8">
    <source>
        <dbReference type="EMBL" id="OGE51214.1"/>
    </source>
</evidence>
<feature type="domain" description="Pyrroline-5-carboxylate reductase dimerisation" evidence="7">
    <location>
        <begin position="193"/>
        <end position="296"/>
    </location>
</feature>
<comment type="catalytic activity">
    <reaction evidence="5">
        <text>L-proline + NADP(+) = (S)-1-pyrroline-5-carboxylate + NADPH + 2 H(+)</text>
        <dbReference type="Rhea" id="RHEA:14109"/>
        <dbReference type="ChEBI" id="CHEBI:15378"/>
        <dbReference type="ChEBI" id="CHEBI:17388"/>
        <dbReference type="ChEBI" id="CHEBI:57783"/>
        <dbReference type="ChEBI" id="CHEBI:58349"/>
        <dbReference type="ChEBI" id="CHEBI:60039"/>
        <dbReference type="EC" id="1.5.1.2"/>
    </reaction>
</comment>
<dbReference type="NCBIfam" id="TIGR00112">
    <property type="entry name" value="proC"/>
    <property type="match status" value="1"/>
</dbReference>
<dbReference type="AlphaFoldDB" id="A0A1F5LDB3"/>
<evidence type="ECO:0000259" key="7">
    <source>
        <dbReference type="Pfam" id="PF14748"/>
    </source>
</evidence>
<dbReference type="InterPro" id="IPR008927">
    <property type="entry name" value="6-PGluconate_DH-like_C_sf"/>
</dbReference>
<dbReference type="InterPro" id="IPR029036">
    <property type="entry name" value="P5CR_dimer"/>
</dbReference>
<dbReference type="PIRSF" id="PIRSF000193">
    <property type="entry name" value="Pyrrol-5-carb_rd"/>
    <property type="match status" value="1"/>
</dbReference>
<evidence type="ECO:0000313" key="9">
    <source>
        <dbReference type="Proteomes" id="UP000177622"/>
    </source>
</evidence>
<dbReference type="FunFam" id="1.10.3730.10:FF:000001">
    <property type="entry name" value="Pyrroline-5-carboxylate reductase"/>
    <property type="match status" value="1"/>
</dbReference>
<dbReference type="InterPro" id="IPR000304">
    <property type="entry name" value="Pyrroline-COOH_reductase"/>
</dbReference>
<dbReference type="InterPro" id="IPR036291">
    <property type="entry name" value="NAD(P)-bd_dom_sf"/>
</dbReference>
<keyword evidence="9" id="KW-1185">Reference proteome</keyword>
<dbReference type="OrthoDB" id="10263291at2759"/>
<feature type="binding site" evidence="4">
    <location>
        <position position="76"/>
    </location>
    <ligand>
        <name>NADPH</name>
        <dbReference type="ChEBI" id="CHEBI:57783"/>
    </ligand>
</feature>
<reference evidence="8 9" key="1">
    <citation type="journal article" date="2016" name="Sci. Rep.">
        <title>Penicillium arizonense, a new, genome sequenced fungal species, reveals a high chemical diversity in secreted metabolites.</title>
        <authorList>
            <person name="Grijseels S."/>
            <person name="Nielsen J.C."/>
            <person name="Randelovic M."/>
            <person name="Nielsen J."/>
            <person name="Nielsen K.F."/>
            <person name="Workman M."/>
            <person name="Frisvad J.C."/>
        </authorList>
    </citation>
    <scope>NUCLEOTIDE SEQUENCE [LARGE SCALE GENOMIC DNA]</scope>
    <source>
        <strain evidence="8 9">CBS 141311</strain>
    </source>
</reference>
<comment type="similarity">
    <text evidence="1 5">Belongs to the pyrroline-5-carboxylate reductase family.</text>
</comment>
<accession>A0A1F5LDB3</accession>
<evidence type="ECO:0000256" key="1">
    <source>
        <dbReference type="ARBA" id="ARBA00005525"/>
    </source>
</evidence>
<keyword evidence="3 5" id="KW-0560">Oxidoreductase</keyword>
<dbReference type="EC" id="1.5.1.2" evidence="5"/>
<evidence type="ECO:0000256" key="3">
    <source>
        <dbReference type="ARBA" id="ARBA00023002"/>
    </source>
</evidence>
<dbReference type="UniPathway" id="UPA00098">
    <property type="reaction ID" value="UER00361"/>
</dbReference>
<dbReference type="STRING" id="1835702.A0A1F5LDB3"/>
<proteinExistence type="inferred from homology"/>
<dbReference type="PANTHER" id="PTHR11645:SF65">
    <property type="entry name" value="HYPOTHETICAL PYRROLINE-5-CARBOXYLATE REDUCTASE (EUROFUNG)"/>
    <property type="match status" value="1"/>
</dbReference>
<dbReference type="PANTHER" id="PTHR11645">
    <property type="entry name" value="PYRROLINE-5-CARBOXYLATE REDUCTASE"/>
    <property type="match status" value="1"/>
</dbReference>
<protein>
    <recommendedName>
        <fullName evidence="5">Pyrroline-5-carboxylate reductase</fullName>
        <ecNumber evidence="5">1.5.1.2</ecNumber>
    </recommendedName>
</protein>
<dbReference type="EMBL" id="LXJU01000014">
    <property type="protein sequence ID" value="OGE51214.1"/>
    <property type="molecule type" value="Genomic_DNA"/>
</dbReference>
<dbReference type="GO" id="GO:0004735">
    <property type="term" value="F:pyrroline-5-carboxylate reductase activity"/>
    <property type="evidence" value="ECO:0007669"/>
    <property type="project" value="UniProtKB-EC"/>
</dbReference>
<organism evidence="8 9">
    <name type="scientific">Penicillium arizonense</name>
    <dbReference type="NCBI Taxonomy" id="1835702"/>
    <lineage>
        <taxon>Eukaryota</taxon>
        <taxon>Fungi</taxon>
        <taxon>Dikarya</taxon>
        <taxon>Ascomycota</taxon>
        <taxon>Pezizomycotina</taxon>
        <taxon>Eurotiomycetes</taxon>
        <taxon>Eurotiomycetidae</taxon>
        <taxon>Eurotiales</taxon>
        <taxon>Aspergillaceae</taxon>
        <taxon>Penicillium</taxon>
    </lineage>
</organism>
<evidence type="ECO:0000259" key="6">
    <source>
        <dbReference type="Pfam" id="PF03807"/>
    </source>
</evidence>
<dbReference type="Gene3D" id="3.40.50.720">
    <property type="entry name" value="NAD(P)-binding Rossmann-like Domain"/>
    <property type="match status" value="1"/>
</dbReference>
<dbReference type="Gene3D" id="1.10.3730.10">
    <property type="entry name" value="ProC C-terminal domain-like"/>
    <property type="match status" value="1"/>
</dbReference>
<feature type="domain" description="Pyrroline-5-carboxylate reductase catalytic N-terminal" evidence="6">
    <location>
        <begin position="9"/>
        <end position="119"/>
    </location>
</feature>